<proteinExistence type="predicted"/>
<evidence type="ECO:0000256" key="1">
    <source>
        <dbReference type="SAM" id="Coils"/>
    </source>
</evidence>
<protein>
    <submittedName>
        <fullName evidence="3">Response regulator</fullName>
    </submittedName>
</protein>
<dbReference type="Pfam" id="PF03861">
    <property type="entry name" value="ANTAR"/>
    <property type="match status" value="1"/>
</dbReference>
<feature type="coiled-coil region" evidence="1">
    <location>
        <begin position="122"/>
        <end position="149"/>
    </location>
</feature>
<reference evidence="3 4" key="1">
    <citation type="submission" date="2022-06" db="EMBL/GenBank/DDBJ databases">
        <title>Isolation of gut microbiota from human fecal samples.</title>
        <authorList>
            <person name="Pamer E.G."/>
            <person name="Barat B."/>
            <person name="Waligurski E."/>
            <person name="Medina S."/>
            <person name="Paddock L."/>
            <person name="Mostad J."/>
        </authorList>
    </citation>
    <scope>NUCLEOTIDE SEQUENCE [LARGE SCALE GENOMIC DNA]</scope>
    <source>
        <strain evidence="3 4">DFI.9.73</strain>
    </source>
</reference>
<dbReference type="InterPro" id="IPR036388">
    <property type="entry name" value="WH-like_DNA-bd_sf"/>
</dbReference>
<dbReference type="Gene3D" id="3.40.50.2300">
    <property type="match status" value="1"/>
</dbReference>
<evidence type="ECO:0000259" key="2">
    <source>
        <dbReference type="PROSITE" id="PS50921"/>
    </source>
</evidence>
<keyword evidence="4" id="KW-1185">Reference proteome</keyword>
<dbReference type="RefSeq" id="WP_066867420.1">
    <property type="nucleotide sequence ID" value="NZ_CABKVV010000014.1"/>
</dbReference>
<dbReference type="EMBL" id="JANFZH010000003">
    <property type="protein sequence ID" value="MCQ4838760.1"/>
    <property type="molecule type" value="Genomic_DNA"/>
</dbReference>
<gene>
    <name evidence="3" type="ORF">NE695_02390</name>
</gene>
<dbReference type="InterPro" id="IPR011006">
    <property type="entry name" value="CheY-like_superfamily"/>
</dbReference>
<dbReference type="Gene3D" id="1.10.10.10">
    <property type="entry name" value="Winged helix-like DNA-binding domain superfamily/Winged helix DNA-binding domain"/>
    <property type="match status" value="1"/>
</dbReference>
<name>A0ABT1RVW3_9FIRM</name>
<feature type="domain" description="ANTAR" evidence="2">
    <location>
        <begin position="129"/>
        <end position="190"/>
    </location>
</feature>
<comment type="caution">
    <text evidence="3">The sequence shown here is derived from an EMBL/GenBank/DDBJ whole genome shotgun (WGS) entry which is preliminary data.</text>
</comment>
<accession>A0ABT1RVW3</accession>
<dbReference type="InterPro" id="IPR005561">
    <property type="entry name" value="ANTAR"/>
</dbReference>
<dbReference type="SUPFAM" id="SSF52172">
    <property type="entry name" value="CheY-like"/>
    <property type="match status" value="1"/>
</dbReference>
<dbReference type="SMART" id="SM01012">
    <property type="entry name" value="ANTAR"/>
    <property type="match status" value="1"/>
</dbReference>
<dbReference type="Proteomes" id="UP001524473">
    <property type="component" value="Unassembled WGS sequence"/>
</dbReference>
<organism evidence="3 4">
    <name type="scientific">Neglectibacter timonensis</name>
    <dbReference type="NCBI Taxonomy" id="1776382"/>
    <lineage>
        <taxon>Bacteria</taxon>
        <taxon>Bacillati</taxon>
        <taxon>Bacillota</taxon>
        <taxon>Clostridia</taxon>
        <taxon>Eubacteriales</taxon>
        <taxon>Oscillospiraceae</taxon>
        <taxon>Neglectibacter</taxon>
    </lineage>
</organism>
<evidence type="ECO:0000313" key="3">
    <source>
        <dbReference type="EMBL" id="MCQ4838760.1"/>
    </source>
</evidence>
<keyword evidence="1" id="KW-0175">Coiled coil</keyword>
<evidence type="ECO:0000313" key="4">
    <source>
        <dbReference type="Proteomes" id="UP001524473"/>
    </source>
</evidence>
<dbReference type="GeneID" id="90533929"/>
<dbReference type="PROSITE" id="PS50921">
    <property type="entry name" value="ANTAR"/>
    <property type="match status" value="1"/>
</dbReference>
<sequence>MSLEARIYSVLVISSSETFDKAMLGLLPPSEYQPVYFISNVSEAKRYLAERSFDFIIINSPLPDDNGIRFATDCCRSMTTAVLLLVRNEIHAEIHNKVVSHGVFTLPKPTTKTMIAQTLGWLASVRERLRNLEKKTLSVEERMEEIRIVNRAKLLLVSELHMTEPEAHRYIEKQAMDTCVLKQVIAERIIKTYS</sequence>